<dbReference type="EMBL" id="JBJJXI010000020">
    <property type="protein sequence ID" value="KAL3405487.1"/>
    <property type="molecule type" value="Genomic_DNA"/>
</dbReference>
<reference evidence="2 3" key="1">
    <citation type="journal article" date="2024" name="bioRxiv">
        <title>A reference genome for Trichogramma kaykai: A tiny desert-dwelling parasitoid wasp with competing sex-ratio distorters.</title>
        <authorList>
            <person name="Culotta J."/>
            <person name="Lindsey A.R."/>
        </authorList>
    </citation>
    <scope>NUCLEOTIDE SEQUENCE [LARGE SCALE GENOMIC DNA]</scope>
    <source>
        <strain evidence="2 3">KSX58</strain>
    </source>
</reference>
<feature type="region of interest" description="Disordered" evidence="1">
    <location>
        <begin position="151"/>
        <end position="174"/>
    </location>
</feature>
<dbReference type="Proteomes" id="UP001627154">
    <property type="component" value="Unassembled WGS sequence"/>
</dbReference>
<evidence type="ECO:0000313" key="3">
    <source>
        <dbReference type="Proteomes" id="UP001627154"/>
    </source>
</evidence>
<feature type="compositionally biased region" description="Basic and acidic residues" evidence="1">
    <location>
        <begin position="99"/>
        <end position="115"/>
    </location>
</feature>
<evidence type="ECO:0000313" key="2">
    <source>
        <dbReference type="EMBL" id="KAL3405487.1"/>
    </source>
</evidence>
<evidence type="ECO:0000256" key="1">
    <source>
        <dbReference type="SAM" id="MobiDB-lite"/>
    </source>
</evidence>
<protein>
    <submittedName>
        <fullName evidence="2">Uncharacterized protein</fullName>
    </submittedName>
</protein>
<gene>
    <name evidence="2" type="ORF">TKK_001879</name>
</gene>
<sequence length="174" mass="20129">MRFDGSRLGGEPQYAEKKRKNRRKNLKFYEEKYFMRFCIAKQISRTTALGTVELTAQISLHYHLGLYIKCTSRSTTYLVQVFFFLAATEQQQQQQQQPRRREPEKLEDNRAEASEARGLGSSDVQLRSGERPALRDQVVLRGSGILSLRAEKGAAPRHVSSQRHTGQREYTYDI</sequence>
<proteinExistence type="predicted"/>
<accession>A0ABD2XJH5</accession>
<feature type="region of interest" description="Disordered" evidence="1">
    <location>
        <begin position="1"/>
        <end position="21"/>
    </location>
</feature>
<organism evidence="2 3">
    <name type="scientific">Trichogramma kaykai</name>
    <dbReference type="NCBI Taxonomy" id="54128"/>
    <lineage>
        <taxon>Eukaryota</taxon>
        <taxon>Metazoa</taxon>
        <taxon>Ecdysozoa</taxon>
        <taxon>Arthropoda</taxon>
        <taxon>Hexapoda</taxon>
        <taxon>Insecta</taxon>
        <taxon>Pterygota</taxon>
        <taxon>Neoptera</taxon>
        <taxon>Endopterygota</taxon>
        <taxon>Hymenoptera</taxon>
        <taxon>Apocrita</taxon>
        <taxon>Proctotrupomorpha</taxon>
        <taxon>Chalcidoidea</taxon>
        <taxon>Trichogrammatidae</taxon>
        <taxon>Trichogramma</taxon>
    </lineage>
</organism>
<feature type="region of interest" description="Disordered" evidence="1">
    <location>
        <begin position="92"/>
        <end position="127"/>
    </location>
</feature>
<keyword evidence="3" id="KW-1185">Reference proteome</keyword>
<dbReference type="AlphaFoldDB" id="A0ABD2XJH5"/>
<name>A0ABD2XJH5_9HYME</name>
<comment type="caution">
    <text evidence="2">The sequence shown here is derived from an EMBL/GenBank/DDBJ whole genome shotgun (WGS) entry which is preliminary data.</text>
</comment>